<gene>
    <name evidence="8" type="ORF">BU16DRAFT_451482</name>
</gene>
<organism evidence="8 9">
    <name type="scientific">Lophium mytilinum</name>
    <dbReference type="NCBI Taxonomy" id="390894"/>
    <lineage>
        <taxon>Eukaryota</taxon>
        <taxon>Fungi</taxon>
        <taxon>Dikarya</taxon>
        <taxon>Ascomycota</taxon>
        <taxon>Pezizomycotina</taxon>
        <taxon>Dothideomycetes</taxon>
        <taxon>Pleosporomycetidae</taxon>
        <taxon>Mytilinidiales</taxon>
        <taxon>Mytilinidiaceae</taxon>
        <taxon>Lophium</taxon>
    </lineage>
</organism>
<feature type="transmembrane region" description="Helical" evidence="6">
    <location>
        <begin position="513"/>
        <end position="532"/>
    </location>
</feature>
<keyword evidence="9" id="KW-1185">Reference proteome</keyword>
<feature type="transmembrane region" description="Helical" evidence="6">
    <location>
        <begin position="404"/>
        <end position="426"/>
    </location>
</feature>
<keyword evidence="3 6" id="KW-0812">Transmembrane</keyword>
<feature type="transmembrane region" description="Helical" evidence="6">
    <location>
        <begin position="160"/>
        <end position="183"/>
    </location>
</feature>
<evidence type="ECO:0000256" key="1">
    <source>
        <dbReference type="ARBA" id="ARBA00004141"/>
    </source>
</evidence>
<feature type="transmembrane region" description="Helical" evidence="6">
    <location>
        <begin position="213"/>
        <end position="235"/>
    </location>
</feature>
<dbReference type="GO" id="GO:0016020">
    <property type="term" value="C:membrane"/>
    <property type="evidence" value="ECO:0007669"/>
    <property type="project" value="UniProtKB-SubCell"/>
</dbReference>
<comment type="subcellular location">
    <subcellularLocation>
        <location evidence="1">Membrane</location>
        <topology evidence="1">Multi-pass membrane protein</topology>
    </subcellularLocation>
</comment>
<proteinExistence type="predicted"/>
<feature type="transmembrane region" description="Helical" evidence="6">
    <location>
        <begin position="319"/>
        <end position="343"/>
    </location>
</feature>
<keyword evidence="5 6" id="KW-0472">Membrane</keyword>
<evidence type="ECO:0000256" key="4">
    <source>
        <dbReference type="ARBA" id="ARBA00022989"/>
    </source>
</evidence>
<dbReference type="Gene3D" id="1.20.1250.20">
    <property type="entry name" value="MFS general substrate transporter like domains"/>
    <property type="match status" value="1"/>
</dbReference>
<dbReference type="PANTHER" id="PTHR23504:SF16">
    <property type="entry name" value="TRANSPORTER, PUTATIVE (AFU_ORTHOLOGUE AFUA_1G13970)-RELATED"/>
    <property type="match status" value="1"/>
</dbReference>
<accession>A0A6A6R918</accession>
<reference evidence="8" key="1">
    <citation type="journal article" date="2020" name="Stud. Mycol.">
        <title>101 Dothideomycetes genomes: a test case for predicting lifestyles and emergence of pathogens.</title>
        <authorList>
            <person name="Haridas S."/>
            <person name="Albert R."/>
            <person name="Binder M."/>
            <person name="Bloem J."/>
            <person name="Labutti K."/>
            <person name="Salamov A."/>
            <person name="Andreopoulos B."/>
            <person name="Baker S."/>
            <person name="Barry K."/>
            <person name="Bills G."/>
            <person name="Bluhm B."/>
            <person name="Cannon C."/>
            <person name="Castanera R."/>
            <person name="Culley D."/>
            <person name="Daum C."/>
            <person name="Ezra D."/>
            <person name="Gonzalez J."/>
            <person name="Henrissat B."/>
            <person name="Kuo A."/>
            <person name="Liang C."/>
            <person name="Lipzen A."/>
            <person name="Lutzoni F."/>
            <person name="Magnuson J."/>
            <person name="Mondo S."/>
            <person name="Nolan M."/>
            <person name="Ohm R."/>
            <person name="Pangilinan J."/>
            <person name="Park H.-J."/>
            <person name="Ramirez L."/>
            <person name="Alfaro M."/>
            <person name="Sun H."/>
            <person name="Tritt A."/>
            <person name="Yoshinaga Y."/>
            <person name="Zwiers L.-H."/>
            <person name="Turgeon B."/>
            <person name="Goodwin S."/>
            <person name="Spatafora J."/>
            <person name="Crous P."/>
            <person name="Grigoriev I."/>
        </authorList>
    </citation>
    <scope>NUCLEOTIDE SEQUENCE</scope>
    <source>
        <strain evidence="8">CBS 269.34</strain>
    </source>
</reference>
<dbReference type="PRINTS" id="PR01035">
    <property type="entry name" value="TCRTETA"/>
</dbReference>
<keyword evidence="2" id="KW-0813">Transport</keyword>
<dbReference type="EMBL" id="MU004182">
    <property type="protein sequence ID" value="KAF2501305.1"/>
    <property type="molecule type" value="Genomic_DNA"/>
</dbReference>
<dbReference type="GO" id="GO:0022857">
    <property type="term" value="F:transmembrane transporter activity"/>
    <property type="evidence" value="ECO:0007669"/>
    <property type="project" value="InterPro"/>
</dbReference>
<name>A0A6A6R918_9PEZI</name>
<dbReference type="SUPFAM" id="SSF103473">
    <property type="entry name" value="MFS general substrate transporter"/>
    <property type="match status" value="1"/>
</dbReference>
<dbReference type="PROSITE" id="PS50850">
    <property type="entry name" value="MFS"/>
    <property type="match status" value="1"/>
</dbReference>
<dbReference type="AlphaFoldDB" id="A0A6A6R918"/>
<evidence type="ECO:0000256" key="3">
    <source>
        <dbReference type="ARBA" id="ARBA00022692"/>
    </source>
</evidence>
<sequence>MYSKPANIFPVAEKQTVEASWATIPNKDQLAILALSRLVDFWQMAGLQSYMIHQLRSFDPMLPEATISHQAGILQGSFTAAQIVTSILWGRAADKPALGRKNVLLTGLIGTGISCIGVGFAETFWQAAVWRMLGGAINGTVGAARTMVAECVEKKYHSRAFLLLPVAFNVANILGPVVGGLLVHPATRFSSTFGRNSTYGGATGVAWMMKYPFALPSLLCTFLLFSEAALVIMYLRETLPAARLRQGKNSFFLEMWHGIIGIFRPSTNQGYLPVDPSPTTYDQDKKDELDSLANPHNEKTLLPKPPQALPFKRIWTPNVLCTLLSIAIFDFHMGAFSSLWPIFLSTSRASSTPISKRTPFHFTGGLAFHPATIGASLAVLGLVGLALQLLLYPTATARHGLLRCFRAALFLFPAAYALAPYLALLPSSTPAPAPASGMWVWAGICAVLTLQVAARTFALPASIVLLNNAAPHPSVLATVHGVGQSVSTAGRTVGPVVAGYWNGRGLEIGRVGLAWWAVAGVSAVGCGASFWVRDGSGHEILLEGEGEERNEGGGG</sequence>
<keyword evidence="4 6" id="KW-1133">Transmembrane helix</keyword>
<dbReference type="Proteomes" id="UP000799750">
    <property type="component" value="Unassembled WGS sequence"/>
</dbReference>
<evidence type="ECO:0000256" key="6">
    <source>
        <dbReference type="SAM" id="Phobius"/>
    </source>
</evidence>
<dbReference type="Pfam" id="PF07690">
    <property type="entry name" value="MFS_1"/>
    <property type="match status" value="1"/>
</dbReference>
<dbReference type="InterPro" id="IPR020846">
    <property type="entry name" value="MFS_dom"/>
</dbReference>
<evidence type="ECO:0000256" key="2">
    <source>
        <dbReference type="ARBA" id="ARBA00022448"/>
    </source>
</evidence>
<feature type="domain" description="Major facilitator superfamily (MFS) profile" evidence="7">
    <location>
        <begin position="29"/>
        <end position="537"/>
    </location>
</feature>
<evidence type="ECO:0000259" key="7">
    <source>
        <dbReference type="PROSITE" id="PS50850"/>
    </source>
</evidence>
<dbReference type="OrthoDB" id="10262656at2759"/>
<feature type="transmembrane region" description="Helical" evidence="6">
    <location>
        <begin position="127"/>
        <end position="148"/>
    </location>
</feature>
<dbReference type="InterPro" id="IPR011701">
    <property type="entry name" value="MFS"/>
</dbReference>
<feature type="transmembrane region" description="Helical" evidence="6">
    <location>
        <begin position="438"/>
        <end position="458"/>
    </location>
</feature>
<dbReference type="InterPro" id="IPR036259">
    <property type="entry name" value="MFS_trans_sf"/>
</dbReference>
<feature type="transmembrane region" description="Helical" evidence="6">
    <location>
        <begin position="103"/>
        <end position="121"/>
    </location>
</feature>
<dbReference type="InterPro" id="IPR001958">
    <property type="entry name" value="Tet-R_TetA/multi-R_MdtG-like"/>
</dbReference>
<dbReference type="PANTHER" id="PTHR23504">
    <property type="entry name" value="MAJOR FACILITATOR SUPERFAMILY DOMAIN-CONTAINING PROTEIN 10"/>
    <property type="match status" value="1"/>
</dbReference>
<evidence type="ECO:0000313" key="8">
    <source>
        <dbReference type="EMBL" id="KAF2501305.1"/>
    </source>
</evidence>
<evidence type="ECO:0000256" key="5">
    <source>
        <dbReference type="ARBA" id="ARBA00023136"/>
    </source>
</evidence>
<protein>
    <submittedName>
        <fullName evidence="8">MFS general substrate transporter</fullName>
    </submittedName>
</protein>
<feature type="transmembrane region" description="Helical" evidence="6">
    <location>
        <begin position="367"/>
        <end position="392"/>
    </location>
</feature>
<evidence type="ECO:0000313" key="9">
    <source>
        <dbReference type="Proteomes" id="UP000799750"/>
    </source>
</evidence>